<sequence>MPVLLLLESQWNATRYAGVFLAAASSNANIPGIFSYQHNNIVGQSKRSTSAAMMIAGGGLGGIIASLVFRQQDAPQYRPGIIVVIALQALTIVIVAKNVWYFLRQNRKADEGKLPCRNCVRDNVVCEVLPRRKRRARQKSAASAAALPPASTAPNDQNTNQQLLECAGSSSTTSRYSLPHENDQDSNAGTICDEGENKDAYVEAFNASPRSPEQLSSLFYCGGGQGLHGFMFDLHHGTDVRRGTHYLLPQPSSSKMSPHEDAFLKQAGTFQLPAQDICISLLRCYFGNVHQLLPIIDVQAFLQQYHQQGPESISLLLLWSIFFASSNFVEAEILQSAGFQTRKAMKRRFYNHAKSLYDCDYEKDKVTLIQSVILMGLWYIDAEDRNGAWHWIGIAISLSQSIGLHRRLQLANSGGPVSKRRESIYRRIWWSCFVRDRWLSLAKGRPMRINTTDCDVEEPSVSDVTQDLESITLEAHSEFIPYGHNSLALLWLSLVKITKALGTVLVTHYKVSGPRPDVAAIRKCEQEVTSCYPSFDTLEQPDRIMRVFILQLQLFYEATVIVLYRPYIGQGPAGPEHAMVELWKTRSLEKARSAAANTSKILETLVEMDLVKSMKSMAITSLIPSMQIHLYDCRSPNPLVRRFAGQKLELCMLVMSQLRHTYWGADFMFRLFQRAQVKVAEEFEKPSQSHYRRGPVDAHEADAQIGMQMPMPSLDFLNNPVGHHSLSDPGHNFSGTADDLPHLLNMDFGANFDDYREGDETMEWLLSREDFSSVFLNMF</sequence>
<dbReference type="InterPro" id="IPR052761">
    <property type="entry name" value="Fungal_Detox/Toxin_TFs"/>
</dbReference>
<accession>A0AAD4CF47</accession>
<dbReference type="SMART" id="SM00906">
    <property type="entry name" value="Fungal_trans"/>
    <property type="match status" value="1"/>
</dbReference>
<keyword evidence="1" id="KW-0805">Transcription regulation</keyword>
<evidence type="ECO:0000256" key="3">
    <source>
        <dbReference type="ARBA" id="ARBA00023242"/>
    </source>
</evidence>
<dbReference type="EMBL" id="VCAU01000097">
    <property type="protein sequence ID" value="KAF9885366.1"/>
    <property type="molecule type" value="Genomic_DNA"/>
</dbReference>
<evidence type="ECO:0000256" key="5">
    <source>
        <dbReference type="SAM" id="Phobius"/>
    </source>
</evidence>
<feature type="compositionally biased region" description="Low complexity" evidence="4">
    <location>
        <begin position="139"/>
        <end position="154"/>
    </location>
</feature>
<proteinExistence type="predicted"/>
<dbReference type="GO" id="GO:0008270">
    <property type="term" value="F:zinc ion binding"/>
    <property type="evidence" value="ECO:0007669"/>
    <property type="project" value="InterPro"/>
</dbReference>
<keyword evidence="3" id="KW-0539">Nucleus</keyword>
<dbReference type="SUPFAM" id="SSF103473">
    <property type="entry name" value="MFS general substrate transporter"/>
    <property type="match status" value="1"/>
</dbReference>
<protein>
    <recommendedName>
        <fullName evidence="6">Xylanolytic transcriptional activator regulatory domain-containing protein</fullName>
    </recommendedName>
</protein>
<feature type="domain" description="Xylanolytic transcriptional activator regulatory" evidence="6">
    <location>
        <begin position="388"/>
        <end position="465"/>
    </location>
</feature>
<keyword evidence="2" id="KW-0804">Transcription</keyword>
<dbReference type="GO" id="GO:0003677">
    <property type="term" value="F:DNA binding"/>
    <property type="evidence" value="ECO:0007669"/>
    <property type="project" value="InterPro"/>
</dbReference>
<feature type="region of interest" description="Disordered" evidence="4">
    <location>
        <begin position="171"/>
        <end position="193"/>
    </location>
</feature>
<reference evidence="7" key="2">
    <citation type="submission" date="2020-02" db="EMBL/GenBank/DDBJ databases">
        <authorList>
            <person name="Gilchrist C.L.M."/>
            <person name="Chooi Y.-H."/>
        </authorList>
    </citation>
    <scope>NUCLEOTIDE SEQUENCE</scope>
    <source>
        <strain evidence="7">MST-FP2251</strain>
    </source>
</reference>
<name>A0AAD4CF47_ASPNN</name>
<keyword evidence="5" id="KW-0472">Membrane</keyword>
<evidence type="ECO:0000313" key="8">
    <source>
        <dbReference type="Proteomes" id="UP001194746"/>
    </source>
</evidence>
<evidence type="ECO:0000256" key="4">
    <source>
        <dbReference type="SAM" id="MobiDB-lite"/>
    </source>
</evidence>
<dbReference type="AlphaFoldDB" id="A0AAD4CF47"/>
<dbReference type="CDD" id="cd12148">
    <property type="entry name" value="fungal_TF_MHR"/>
    <property type="match status" value="1"/>
</dbReference>
<feature type="region of interest" description="Disordered" evidence="4">
    <location>
        <begin position="137"/>
        <end position="158"/>
    </location>
</feature>
<dbReference type="Pfam" id="PF04082">
    <property type="entry name" value="Fungal_trans"/>
    <property type="match status" value="1"/>
</dbReference>
<dbReference type="GO" id="GO:0006351">
    <property type="term" value="P:DNA-templated transcription"/>
    <property type="evidence" value="ECO:0007669"/>
    <property type="project" value="InterPro"/>
</dbReference>
<gene>
    <name evidence="7" type="ORF">FE257_012983</name>
</gene>
<evidence type="ECO:0000259" key="6">
    <source>
        <dbReference type="SMART" id="SM00906"/>
    </source>
</evidence>
<dbReference type="InterPro" id="IPR007219">
    <property type="entry name" value="XnlR_reg_dom"/>
</dbReference>
<evidence type="ECO:0000313" key="7">
    <source>
        <dbReference type="EMBL" id="KAF9885366.1"/>
    </source>
</evidence>
<feature type="transmembrane region" description="Helical" evidence="5">
    <location>
        <begin position="51"/>
        <end position="69"/>
    </location>
</feature>
<keyword evidence="5" id="KW-0812">Transmembrane</keyword>
<dbReference type="InterPro" id="IPR036259">
    <property type="entry name" value="MFS_trans_sf"/>
</dbReference>
<organism evidence="7 8">
    <name type="scientific">Aspergillus nanangensis</name>
    <dbReference type="NCBI Taxonomy" id="2582783"/>
    <lineage>
        <taxon>Eukaryota</taxon>
        <taxon>Fungi</taxon>
        <taxon>Dikarya</taxon>
        <taxon>Ascomycota</taxon>
        <taxon>Pezizomycotina</taxon>
        <taxon>Eurotiomycetes</taxon>
        <taxon>Eurotiomycetidae</taxon>
        <taxon>Eurotiales</taxon>
        <taxon>Aspergillaceae</taxon>
        <taxon>Aspergillus</taxon>
        <taxon>Aspergillus subgen. Circumdati</taxon>
    </lineage>
</organism>
<reference evidence="7" key="1">
    <citation type="journal article" date="2019" name="Beilstein J. Org. Chem.">
        <title>Nanangenines: drimane sesquiterpenoids as the dominant metabolite cohort of a novel Australian fungus, Aspergillus nanangensis.</title>
        <authorList>
            <person name="Lacey H.J."/>
            <person name="Gilchrist C.L.M."/>
            <person name="Crombie A."/>
            <person name="Kalaitzis J.A."/>
            <person name="Vuong D."/>
            <person name="Rutledge P.J."/>
            <person name="Turner P."/>
            <person name="Pitt J.I."/>
            <person name="Lacey E."/>
            <person name="Chooi Y.H."/>
            <person name="Piggott A.M."/>
        </authorList>
    </citation>
    <scope>NUCLEOTIDE SEQUENCE</scope>
    <source>
        <strain evidence="7">MST-FP2251</strain>
    </source>
</reference>
<dbReference type="PANTHER" id="PTHR47425:SF3">
    <property type="entry name" value="ZN(II)2CYS6 TRANSCRIPTION FACTOR (EUROFUNG)"/>
    <property type="match status" value="1"/>
</dbReference>
<feature type="transmembrane region" description="Helical" evidence="5">
    <location>
        <begin position="81"/>
        <end position="103"/>
    </location>
</feature>
<dbReference type="Proteomes" id="UP001194746">
    <property type="component" value="Unassembled WGS sequence"/>
</dbReference>
<comment type="caution">
    <text evidence="7">The sequence shown here is derived from an EMBL/GenBank/DDBJ whole genome shotgun (WGS) entry which is preliminary data.</text>
</comment>
<evidence type="ECO:0000256" key="1">
    <source>
        <dbReference type="ARBA" id="ARBA00023015"/>
    </source>
</evidence>
<evidence type="ECO:0000256" key="2">
    <source>
        <dbReference type="ARBA" id="ARBA00023163"/>
    </source>
</evidence>
<keyword evidence="8" id="KW-1185">Reference proteome</keyword>
<dbReference type="PANTHER" id="PTHR47425">
    <property type="entry name" value="FARB-RELATED"/>
    <property type="match status" value="1"/>
</dbReference>
<keyword evidence="5" id="KW-1133">Transmembrane helix</keyword>